<proteinExistence type="predicted"/>
<sequence length="259" mass="30985">MKKTKEEYYFQIQKLAEKNGISLISSQYCNNISLLTFKCKNKSCGKTWQDSRANIVRRKSHFSCPKCSGRINLSYTIKDLNELAAQKPGGGRCLSEKFRGTKRKHLWECYTCGYKWYASPNDIRGKPSRVQGTWCPKCNRSLPEEICRLFFENIFNTKFPKENNLEWLRKTKMHLDGYNAKLKLAFEYQGKHHYEQIPYFHKEEKFFQESKKRDEYKRNMCKQNGIDLIEIGYKLINRKLKKISFDEMYDEILRECRKH</sequence>
<feature type="non-terminal residue" evidence="1">
    <location>
        <position position="259"/>
    </location>
</feature>
<organism evidence="1">
    <name type="scientific">marine sediment metagenome</name>
    <dbReference type="NCBI Taxonomy" id="412755"/>
    <lineage>
        <taxon>unclassified sequences</taxon>
        <taxon>metagenomes</taxon>
        <taxon>ecological metagenomes</taxon>
    </lineage>
</organism>
<reference evidence="1" key="1">
    <citation type="journal article" date="2014" name="Front. Microbiol.">
        <title>High frequency of phylogenetically diverse reductive dehalogenase-homologous genes in deep subseafloor sedimentary metagenomes.</title>
        <authorList>
            <person name="Kawai M."/>
            <person name="Futagami T."/>
            <person name="Toyoda A."/>
            <person name="Takaki Y."/>
            <person name="Nishi S."/>
            <person name="Hori S."/>
            <person name="Arai W."/>
            <person name="Tsubouchi T."/>
            <person name="Morono Y."/>
            <person name="Uchiyama I."/>
            <person name="Ito T."/>
            <person name="Fujiyama A."/>
            <person name="Inagaki F."/>
            <person name="Takami H."/>
        </authorList>
    </citation>
    <scope>NUCLEOTIDE SEQUENCE</scope>
    <source>
        <strain evidence="1">Expedition CK06-06</strain>
    </source>
</reference>
<comment type="caution">
    <text evidence="1">The sequence shown here is derived from an EMBL/GenBank/DDBJ whole genome shotgun (WGS) entry which is preliminary data.</text>
</comment>
<accession>X1JXN5</accession>
<protein>
    <recommendedName>
        <fullName evidence="2">Zinc-ribbon domain-containing protein</fullName>
    </recommendedName>
</protein>
<dbReference type="Gene3D" id="3.40.960.10">
    <property type="entry name" value="VSR Endonuclease"/>
    <property type="match status" value="1"/>
</dbReference>
<gene>
    <name evidence="1" type="ORF">S03H2_42049</name>
</gene>
<dbReference type="AlphaFoldDB" id="X1JXN5"/>
<name>X1JXN5_9ZZZZ</name>
<evidence type="ECO:0000313" key="1">
    <source>
        <dbReference type="EMBL" id="GAH74568.1"/>
    </source>
</evidence>
<evidence type="ECO:0008006" key="2">
    <source>
        <dbReference type="Google" id="ProtNLM"/>
    </source>
</evidence>
<dbReference type="EMBL" id="BARU01026152">
    <property type="protein sequence ID" value="GAH74568.1"/>
    <property type="molecule type" value="Genomic_DNA"/>
</dbReference>